<name>A0A9J5WD77_SOLCO</name>
<dbReference type="GO" id="GO:0003676">
    <property type="term" value="F:nucleic acid binding"/>
    <property type="evidence" value="ECO:0007669"/>
    <property type="project" value="InterPro"/>
</dbReference>
<sequence length="251" mass="29099">MTGEKSTAEMIVPTITIIDHHHPLYLQVFDSPGLGKGKLGFVDGNCMKIKFRGKLEKLWKKCNTIVLSWLIPSVVCALNAKKVWDEFKECFDRSSLTRIYYLWTEITSLRHGTASVISYYSRMKDLWNELDVLMGLSESYSNLMSHILSRIANVTLNEAYATMAQEESQKSLGVVDTQKDPLAMIAGKAEVLRPKDRGRSWRVWRSWKRPWRVWRSWIPCIYCGYKGHLKDNCYMVVDYPSNFISKRRASQ</sequence>
<dbReference type="GO" id="GO:0008270">
    <property type="term" value="F:zinc ion binding"/>
    <property type="evidence" value="ECO:0007669"/>
    <property type="project" value="UniProtKB-KW"/>
</dbReference>
<keyword evidence="1" id="KW-0479">Metal-binding</keyword>
<keyword evidence="1" id="KW-0862">Zinc</keyword>
<dbReference type="PANTHER" id="PTHR34222:SF77">
    <property type="entry name" value="CCHC-TYPE DOMAIN-CONTAINING PROTEIN"/>
    <property type="match status" value="1"/>
</dbReference>
<proteinExistence type="predicted"/>
<dbReference type="PROSITE" id="PS50158">
    <property type="entry name" value="ZF_CCHC"/>
    <property type="match status" value="1"/>
</dbReference>
<gene>
    <name evidence="3" type="ORF">H5410_062620</name>
</gene>
<evidence type="ECO:0000313" key="3">
    <source>
        <dbReference type="EMBL" id="KAG5572854.1"/>
    </source>
</evidence>
<organism evidence="3 4">
    <name type="scientific">Solanum commersonii</name>
    <name type="common">Commerson's wild potato</name>
    <name type="synonym">Commerson's nightshade</name>
    <dbReference type="NCBI Taxonomy" id="4109"/>
    <lineage>
        <taxon>Eukaryota</taxon>
        <taxon>Viridiplantae</taxon>
        <taxon>Streptophyta</taxon>
        <taxon>Embryophyta</taxon>
        <taxon>Tracheophyta</taxon>
        <taxon>Spermatophyta</taxon>
        <taxon>Magnoliopsida</taxon>
        <taxon>eudicotyledons</taxon>
        <taxon>Gunneridae</taxon>
        <taxon>Pentapetalae</taxon>
        <taxon>asterids</taxon>
        <taxon>lamiids</taxon>
        <taxon>Solanales</taxon>
        <taxon>Solanaceae</taxon>
        <taxon>Solanoideae</taxon>
        <taxon>Solaneae</taxon>
        <taxon>Solanum</taxon>
    </lineage>
</organism>
<keyword evidence="4" id="KW-1185">Reference proteome</keyword>
<keyword evidence="1" id="KW-0863">Zinc-finger</keyword>
<evidence type="ECO:0000259" key="2">
    <source>
        <dbReference type="PROSITE" id="PS50158"/>
    </source>
</evidence>
<dbReference type="EMBL" id="JACXVP010000012">
    <property type="protein sequence ID" value="KAG5572854.1"/>
    <property type="molecule type" value="Genomic_DNA"/>
</dbReference>
<evidence type="ECO:0000313" key="4">
    <source>
        <dbReference type="Proteomes" id="UP000824120"/>
    </source>
</evidence>
<reference evidence="3 4" key="1">
    <citation type="submission" date="2020-09" db="EMBL/GenBank/DDBJ databases">
        <title>De no assembly of potato wild relative species, Solanum commersonii.</title>
        <authorList>
            <person name="Cho K."/>
        </authorList>
    </citation>
    <scope>NUCLEOTIDE SEQUENCE [LARGE SCALE GENOMIC DNA]</scope>
    <source>
        <strain evidence="3">LZ3.2</strain>
        <tissue evidence="3">Leaf</tissue>
    </source>
</reference>
<feature type="domain" description="CCHC-type" evidence="2">
    <location>
        <begin position="220"/>
        <end position="233"/>
    </location>
</feature>
<dbReference type="Proteomes" id="UP000824120">
    <property type="component" value="Chromosome 12"/>
</dbReference>
<protein>
    <recommendedName>
        <fullName evidence="2">CCHC-type domain-containing protein</fullName>
    </recommendedName>
</protein>
<comment type="caution">
    <text evidence="3">The sequence shown here is derived from an EMBL/GenBank/DDBJ whole genome shotgun (WGS) entry which is preliminary data.</text>
</comment>
<dbReference type="InterPro" id="IPR001878">
    <property type="entry name" value="Znf_CCHC"/>
</dbReference>
<dbReference type="PANTHER" id="PTHR34222">
    <property type="entry name" value="GAG_PRE-INTEGRS DOMAIN-CONTAINING PROTEIN"/>
    <property type="match status" value="1"/>
</dbReference>
<dbReference type="AlphaFoldDB" id="A0A9J5WD77"/>
<accession>A0A9J5WD77</accession>
<evidence type="ECO:0000256" key="1">
    <source>
        <dbReference type="PROSITE-ProRule" id="PRU00047"/>
    </source>
</evidence>
<dbReference type="OrthoDB" id="1270753at2759"/>